<name>T0H1B6_9SPHN</name>
<dbReference type="AlphaFoldDB" id="T0H1B6"/>
<dbReference type="InterPro" id="IPR009875">
    <property type="entry name" value="PilZ_domain"/>
</dbReference>
<protein>
    <recommendedName>
        <fullName evidence="1">HTH cro/C1-type domain-containing protein</fullName>
    </recommendedName>
</protein>
<dbReference type="Pfam" id="PF13560">
    <property type="entry name" value="HTH_31"/>
    <property type="match status" value="1"/>
</dbReference>
<dbReference type="CDD" id="cd00093">
    <property type="entry name" value="HTH_XRE"/>
    <property type="match status" value="1"/>
</dbReference>
<sequence>MSISAIMEQPAVPGDKRKDVRWRIRLELPASLDQGTNVVIHDLSTAGMLIETEARLDIGQVVTMSLPEADNRAARVVWRDGALFGCRFEEPLPQAAVSATKLRSAVAAPPVEKEEALADRLLRLRRASGLSRAALSERTGFSKPSIWAWETGKTVPRRSNLLVLADIFGLTEQQLSRGEGTVMATAAPRQDPEQRSNTLHDAIDQARSRIAAIAGVEPSMVHISIDF</sequence>
<dbReference type="InterPro" id="IPR010982">
    <property type="entry name" value="Lambda_DNA-bd_dom_sf"/>
</dbReference>
<dbReference type="SUPFAM" id="SSF47413">
    <property type="entry name" value="lambda repressor-like DNA-binding domains"/>
    <property type="match status" value="1"/>
</dbReference>
<dbReference type="PATRIC" id="fig|1329909.3.peg.808"/>
<dbReference type="SUPFAM" id="SSF141371">
    <property type="entry name" value="PilZ domain-like"/>
    <property type="match status" value="1"/>
</dbReference>
<evidence type="ECO:0000313" key="2">
    <source>
        <dbReference type="EMBL" id="EQB10156.1"/>
    </source>
</evidence>
<dbReference type="Pfam" id="PF07238">
    <property type="entry name" value="PilZ"/>
    <property type="match status" value="1"/>
</dbReference>
<dbReference type="Proteomes" id="UP000015525">
    <property type="component" value="Unassembled WGS sequence"/>
</dbReference>
<organism evidence="2 3">
    <name type="scientific">Sphingobium quisquiliarum P25</name>
    <dbReference type="NCBI Taxonomy" id="1329909"/>
    <lineage>
        <taxon>Bacteria</taxon>
        <taxon>Pseudomonadati</taxon>
        <taxon>Pseudomonadota</taxon>
        <taxon>Alphaproteobacteria</taxon>
        <taxon>Sphingomonadales</taxon>
        <taxon>Sphingomonadaceae</taxon>
        <taxon>Sphingobium</taxon>
    </lineage>
</organism>
<feature type="domain" description="HTH cro/C1-type" evidence="1">
    <location>
        <begin position="121"/>
        <end position="175"/>
    </location>
</feature>
<dbReference type="EMBL" id="ATHO01000037">
    <property type="protein sequence ID" value="EQB10156.1"/>
    <property type="molecule type" value="Genomic_DNA"/>
</dbReference>
<dbReference type="GO" id="GO:0035438">
    <property type="term" value="F:cyclic-di-GMP binding"/>
    <property type="evidence" value="ECO:0007669"/>
    <property type="project" value="InterPro"/>
</dbReference>
<dbReference type="Gene3D" id="1.10.260.40">
    <property type="entry name" value="lambda repressor-like DNA-binding domains"/>
    <property type="match status" value="1"/>
</dbReference>
<dbReference type="SMART" id="SM00530">
    <property type="entry name" value="HTH_XRE"/>
    <property type="match status" value="1"/>
</dbReference>
<gene>
    <name evidence="2" type="ORF">L288_04255</name>
</gene>
<dbReference type="Gene3D" id="2.40.10.220">
    <property type="entry name" value="predicted glycosyltransferase like domains"/>
    <property type="match status" value="1"/>
</dbReference>
<dbReference type="RefSeq" id="WP_021237152.1">
    <property type="nucleotide sequence ID" value="NZ_ATHO01000037.1"/>
</dbReference>
<dbReference type="GO" id="GO:0003677">
    <property type="term" value="F:DNA binding"/>
    <property type="evidence" value="ECO:0007669"/>
    <property type="project" value="InterPro"/>
</dbReference>
<comment type="caution">
    <text evidence="2">The sequence shown here is derived from an EMBL/GenBank/DDBJ whole genome shotgun (WGS) entry which is preliminary data.</text>
</comment>
<accession>T0H1B6</accession>
<reference evidence="2 3" key="1">
    <citation type="journal article" date="2013" name="Genome Announc.">
        <title>Draft Genome Sequence of Sphingobium quisquiliarum Strain P25T, a Novel Hexachlorocyclohexane (HCH)-Degrading Bacterium Isolated from an HCH Dumpsite.</title>
        <authorList>
            <person name="Kumar Singh A."/>
            <person name="Sangwan N."/>
            <person name="Sharma A."/>
            <person name="Gupta V."/>
            <person name="Khurana J.P."/>
            <person name="Lal R."/>
        </authorList>
    </citation>
    <scope>NUCLEOTIDE SEQUENCE [LARGE SCALE GENOMIC DNA]</scope>
    <source>
        <strain evidence="2 3">P25</strain>
    </source>
</reference>
<evidence type="ECO:0000313" key="3">
    <source>
        <dbReference type="Proteomes" id="UP000015525"/>
    </source>
</evidence>
<keyword evidence="3" id="KW-1185">Reference proteome</keyword>
<dbReference type="InterPro" id="IPR001387">
    <property type="entry name" value="Cro/C1-type_HTH"/>
</dbReference>
<evidence type="ECO:0000259" key="1">
    <source>
        <dbReference type="PROSITE" id="PS50943"/>
    </source>
</evidence>
<dbReference type="PROSITE" id="PS50943">
    <property type="entry name" value="HTH_CROC1"/>
    <property type="match status" value="1"/>
</dbReference>
<proteinExistence type="predicted"/>